<dbReference type="PANTHER" id="PTHR20935">
    <property type="entry name" value="PHOSPHOGLYCERATE MUTASE-RELATED"/>
    <property type="match status" value="1"/>
</dbReference>
<protein>
    <submittedName>
        <fullName evidence="2">Histidine phosphatase family protein</fullName>
    </submittedName>
</protein>
<keyword evidence="3" id="KW-1185">Reference proteome</keyword>
<evidence type="ECO:0000313" key="3">
    <source>
        <dbReference type="Proteomes" id="UP000482155"/>
    </source>
</evidence>
<dbReference type="PANTHER" id="PTHR20935:SF0">
    <property type="entry name" value="SERINE_THREONINE-PROTEIN PHOSPHATASE PGAM5, MITOCHONDRIAL"/>
    <property type="match status" value="1"/>
</dbReference>
<dbReference type="EMBL" id="JAAIVB010000012">
    <property type="protein sequence ID" value="NEX60484.1"/>
    <property type="molecule type" value="Genomic_DNA"/>
</dbReference>
<dbReference type="InterPro" id="IPR013078">
    <property type="entry name" value="His_Pase_superF_clade-1"/>
</dbReference>
<evidence type="ECO:0000256" key="1">
    <source>
        <dbReference type="ARBA" id="ARBA00022801"/>
    </source>
</evidence>
<dbReference type="RefSeq" id="WP_163960958.1">
    <property type="nucleotide sequence ID" value="NZ_JAAIVB010000012.1"/>
</dbReference>
<reference evidence="2" key="1">
    <citation type="submission" date="2020-02" db="EMBL/GenBank/DDBJ databases">
        <authorList>
            <person name="Kim M.K."/>
        </authorList>
    </citation>
    <scope>NUCLEOTIDE SEQUENCE [LARGE SCALE GENOMIC DNA]</scope>
    <source>
        <strain evidence="2">17J57-3</strain>
    </source>
</reference>
<evidence type="ECO:0000313" key="2">
    <source>
        <dbReference type="EMBL" id="NEX60484.1"/>
    </source>
</evidence>
<sequence>MGQIYLVRHGQASFGSANYDQLSDLGAAQARLLGEWFANAKQRFDRVVTGALRRHRQTADACFSVLPKSSIAETDWVTDPGFDEYNHHEVLVRHHPPFEDPEEVKRFLASHPKAKHAFQEIFQVAMARWMSGEHDGDYAEPWPVFRERCVAALQRLLDGADKSQNIIVFTSGGTIATLCQHLLGIGDRQVAELNWSLVNCAVTKLLYRPGHVTLSTLNNYAHLEWLGDANSITYR</sequence>
<organism evidence="2 3">
    <name type="scientific">Noviherbaspirillum galbum</name>
    <dbReference type="NCBI Taxonomy" id="2709383"/>
    <lineage>
        <taxon>Bacteria</taxon>
        <taxon>Pseudomonadati</taxon>
        <taxon>Pseudomonadota</taxon>
        <taxon>Betaproteobacteria</taxon>
        <taxon>Burkholderiales</taxon>
        <taxon>Oxalobacteraceae</taxon>
        <taxon>Noviherbaspirillum</taxon>
    </lineage>
</organism>
<dbReference type="AlphaFoldDB" id="A0A6B3SI03"/>
<dbReference type="InterPro" id="IPR051021">
    <property type="entry name" value="Mito_Ser/Thr_phosphatase"/>
</dbReference>
<comment type="caution">
    <text evidence="2">The sequence shown here is derived from an EMBL/GenBank/DDBJ whole genome shotgun (WGS) entry which is preliminary data.</text>
</comment>
<dbReference type="Proteomes" id="UP000482155">
    <property type="component" value="Unassembled WGS sequence"/>
</dbReference>
<dbReference type="CDD" id="cd07067">
    <property type="entry name" value="HP_PGM_like"/>
    <property type="match status" value="1"/>
</dbReference>
<accession>A0A6B3SI03</accession>
<keyword evidence="1" id="KW-0378">Hydrolase</keyword>
<proteinExistence type="predicted"/>
<gene>
    <name evidence="2" type="ORF">G3574_05295</name>
</gene>
<dbReference type="Pfam" id="PF00300">
    <property type="entry name" value="His_Phos_1"/>
    <property type="match status" value="1"/>
</dbReference>
<dbReference type="InterPro" id="IPR029033">
    <property type="entry name" value="His_PPase_superfam"/>
</dbReference>
<dbReference type="SUPFAM" id="SSF53254">
    <property type="entry name" value="Phosphoglycerate mutase-like"/>
    <property type="match status" value="1"/>
</dbReference>
<dbReference type="GO" id="GO:0016787">
    <property type="term" value="F:hydrolase activity"/>
    <property type="evidence" value="ECO:0007669"/>
    <property type="project" value="UniProtKB-KW"/>
</dbReference>
<dbReference type="Gene3D" id="3.40.50.1240">
    <property type="entry name" value="Phosphoglycerate mutase-like"/>
    <property type="match status" value="1"/>
</dbReference>
<name>A0A6B3SI03_9BURK</name>
<dbReference type="SMART" id="SM00855">
    <property type="entry name" value="PGAM"/>
    <property type="match status" value="1"/>
</dbReference>